<organism evidence="1 2">
    <name type="scientific">Brucella intermedia GD04153</name>
    <dbReference type="NCBI Taxonomy" id="2975438"/>
    <lineage>
        <taxon>Bacteria</taxon>
        <taxon>Pseudomonadati</taxon>
        <taxon>Pseudomonadota</taxon>
        <taxon>Alphaproteobacteria</taxon>
        <taxon>Hyphomicrobiales</taxon>
        <taxon>Brucellaceae</taxon>
        <taxon>Brucella/Ochrobactrum group</taxon>
        <taxon>Brucella</taxon>
    </lineage>
</organism>
<name>A0AA42KPR1_9HYPH</name>
<evidence type="ECO:0000313" key="1">
    <source>
        <dbReference type="EMBL" id="MDH0127194.1"/>
    </source>
</evidence>
<feature type="non-terminal residue" evidence="1">
    <location>
        <position position="227"/>
    </location>
</feature>
<dbReference type="AlphaFoldDB" id="A0AA42KPR1"/>
<reference evidence="1" key="1">
    <citation type="submission" date="2022-09" db="EMBL/GenBank/DDBJ databases">
        <title>Intensive care unit water sources are persistently colonized with multi-drug resistant bacteria and are the site of extensive horizontal gene transfer of antibiotic resistance genes.</title>
        <authorList>
            <person name="Diorio-Toth L."/>
        </authorList>
    </citation>
    <scope>NUCLEOTIDE SEQUENCE</scope>
    <source>
        <strain evidence="1">GD04153</strain>
    </source>
</reference>
<evidence type="ECO:0000313" key="2">
    <source>
        <dbReference type="Proteomes" id="UP001158087"/>
    </source>
</evidence>
<sequence>MKSDPDGDYVTRSQAEELLAAERAKKEMLAESLHIQIKRVNELEADNAAKDETIRRQDIALRGALLEFERLKAELDFVGRVKGVNEKYANALAFLEMTENDDPEEFAECFWNKFIAIEADNAAQAARIKELEEALDSDPSGSDLWRYWSRKACETSQKYVDEVNRAEAIELKLAAAEKALEPFADIADLIDAETEGMAETDELVLHFHDYEFAKWPVSFFRKARAAR</sequence>
<accession>A0AA42KPR1</accession>
<dbReference type="EMBL" id="JAODYY010000047">
    <property type="protein sequence ID" value="MDH0127194.1"/>
    <property type="molecule type" value="Genomic_DNA"/>
</dbReference>
<proteinExistence type="predicted"/>
<gene>
    <name evidence="1" type="ORF">N7376_24870</name>
</gene>
<dbReference type="Proteomes" id="UP001158087">
    <property type="component" value="Unassembled WGS sequence"/>
</dbReference>
<comment type="caution">
    <text evidence="1">The sequence shown here is derived from an EMBL/GenBank/DDBJ whole genome shotgun (WGS) entry which is preliminary data.</text>
</comment>
<protein>
    <submittedName>
        <fullName evidence="1">Uncharacterized protein</fullName>
    </submittedName>
</protein>